<evidence type="ECO:0000256" key="1">
    <source>
        <dbReference type="ARBA" id="ARBA00004123"/>
    </source>
</evidence>
<reference evidence="8" key="1">
    <citation type="submission" date="2020-04" db="EMBL/GenBank/DDBJ databases">
        <authorList>
            <person name="Alioto T."/>
            <person name="Alioto T."/>
            <person name="Gomez Garrido J."/>
        </authorList>
    </citation>
    <scope>NUCLEOTIDE SEQUENCE</scope>
    <source>
        <strain evidence="8">A484AB</strain>
    </source>
</reference>
<feature type="region of interest" description="Disordered" evidence="7">
    <location>
        <begin position="316"/>
        <end position="338"/>
    </location>
</feature>
<dbReference type="EMBL" id="CACRXK020000026">
    <property type="protein sequence ID" value="CAB3977029.1"/>
    <property type="molecule type" value="Genomic_DNA"/>
</dbReference>
<dbReference type="Pfam" id="PF03909">
    <property type="entry name" value="BSD"/>
    <property type="match status" value="1"/>
</dbReference>
<dbReference type="InterPro" id="IPR011993">
    <property type="entry name" value="PH-like_dom_sf"/>
</dbReference>
<evidence type="ECO:0000256" key="3">
    <source>
        <dbReference type="ARBA" id="ARBA00022737"/>
    </source>
</evidence>
<dbReference type="PANTHER" id="PTHR12856">
    <property type="entry name" value="TRANSCRIPTION INITIATION FACTOR IIH-RELATED"/>
    <property type="match status" value="1"/>
</dbReference>
<keyword evidence="6" id="KW-0539">Nucleus</keyword>
<keyword evidence="5" id="KW-0804">Transcription</keyword>
<dbReference type="Gene3D" id="1.10.3970.10">
    <property type="entry name" value="BSD domain"/>
    <property type="match status" value="1"/>
</dbReference>
<dbReference type="SUPFAM" id="SSF140383">
    <property type="entry name" value="BSD domain-like"/>
    <property type="match status" value="2"/>
</dbReference>
<dbReference type="AlphaFoldDB" id="A0A6S7FM85"/>
<protein>
    <submittedName>
        <fullName evidence="8">Uncharacterized protein</fullName>
    </submittedName>
</protein>
<dbReference type="Gene3D" id="2.30.29.30">
    <property type="entry name" value="Pleckstrin-homology domain (PH domain)/Phosphotyrosine-binding domain (PTB)"/>
    <property type="match status" value="1"/>
</dbReference>
<keyword evidence="4" id="KW-0805">Transcription regulation</keyword>
<keyword evidence="3" id="KW-0677">Repeat</keyword>
<dbReference type="InterPro" id="IPR027079">
    <property type="entry name" value="Tfb1/GTF2H1"/>
</dbReference>
<dbReference type="OrthoDB" id="360521at2759"/>
<feature type="compositionally biased region" description="Basic and acidic residues" evidence="7">
    <location>
        <begin position="284"/>
        <end position="294"/>
    </location>
</feature>
<feature type="compositionally biased region" description="Polar residues" evidence="7">
    <location>
        <begin position="316"/>
        <end position="329"/>
    </location>
</feature>
<dbReference type="PROSITE" id="PS50858">
    <property type="entry name" value="BSD"/>
    <property type="match status" value="2"/>
</dbReference>
<keyword evidence="9" id="KW-1185">Reference proteome</keyword>
<dbReference type="InterPro" id="IPR005607">
    <property type="entry name" value="BSD_dom"/>
</dbReference>
<dbReference type="GO" id="GO:0000439">
    <property type="term" value="C:transcription factor TFIIH core complex"/>
    <property type="evidence" value="ECO:0007669"/>
    <property type="project" value="InterPro"/>
</dbReference>
<evidence type="ECO:0000256" key="5">
    <source>
        <dbReference type="ARBA" id="ARBA00023163"/>
    </source>
</evidence>
<comment type="similarity">
    <text evidence="2">Belongs to the TFB1 family.</text>
</comment>
<comment type="caution">
    <text evidence="8">The sequence shown here is derived from an EMBL/GenBank/DDBJ whole genome shotgun (WGS) entry which is preliminary data.</text>
</comment>
<accession>A0A6S7FM85</accession>
<dbReference type="SMART" id="SM00751">
    <property type="entry name" value="BSD"/>
    <property type="match status" value="2"/>
</dbReference>
<evidence type="ECO:0000313" key="8">
    <source>
        <dbReference type="EMBL" id="CAB3977029.1"/>
    </source>
</evidence>
<organism evidence="8 9">
    <name type="scientific">Paramuricea clavata</name>
    <name type="common">Red gorgonian</name>
    <name type="synonym">Violescent sea-whip</name>
    <dbReference type="NCBI Taxonomy" id="317549"/>
    <lineage>
        <taxon>Eukaryota</taxon>
        <taxon>Metazoa</taxon>
        <taxon>Cnidaria</taxon>
        <taxon>Anthozoa</taxon>
        <taxon>Octocorallia</taxon>
        <taxon>Malacalcyonacea</taxon>
        <taxon>Plexauridae</taxon>
        <taxon>Paramuricea</taxon>
    </lineage>
</organism>
<dbReference type="CDD" id="cd13229">
    <property type="entry name" value="PH_TFIIH"/>
    <property type="match status" value="1"/>
</dbReference>
<evidence type="ECO:0000256" key="4">
    <source>
        <dbReference type="ARBA" id="ARBA00023015"/>
    </source>
</evidence>
<name>A0A6S7FM85_PARCT</name>
<evidence type="ECO:0000256" key="7">
    <source>
        <dbReference type="SAM" id="MobiDB-lite"/>
    </source>
</evidence>
<dbReference type="GO" id="GO:0006289">
    <property type="term" value="P:nucleotide-excision repair"/>
    <property type="evidence" value="ECO:0007669"/>
    <property type="project" value="InterPro"/>
</dbReference>
<gene>
    <name evidence="8" type="ORF">PACLA_8A038723</name>
</gene>
<feature type="region of interest" description="Disordered" evidence="7">
    <location>
        <begin position="274"/>
        <end position="294"/>
    </location>
</feature>
<dbReference type="GO" id="GO:0006351">
    <property type="term" value="P:DNA-templated transcription"/>
    <property type="evidence" value="ECO:0007669"/>
    <property type="project" value="InterPro"/>
</dbReference>
<dbReference type="InterPro" id="IPR013876">
    <property type="entry name" value="TFIIH_BTF_p62_N"/>
</dbReference>
<proteinExistence type="inferred from homology"/>
<sequence>MAADEVLLVSEHVRYKKNKGKLKLLSDKIIWTADGADKPRLSYAYSDIKVQRISPEGSSKIQLQTVLHDGTSYSFHFVNNAYSGAERRDRDEVKDLLAQLIPAHRKKANKDLEEKTKLLQDNPDLYQLYKDLVVGDIITAEEFWANRANGQMSGSDIGSTDVQTIGLSSGFLSEVKPESSGCNELRYNLDADTIAAIFKTYPAVKKKHLENVPDQMTEKEFWTRFFQSHFFHRDRQKTSSDLFLECANHDEQEFLQQKLSNFYDRLLDISEASPVSEQGYGHTKSSDTSDQKNKSDNLFRRFNHQSSMVLKSYANVSSKSVNENSTNNEGEPPSKQARLREMVTYEDLEEETTTKSAVLKIKDKNQFCHGVGVETAKPSQYDTSYTNGTDNHTSYTLKCTLDVRSWQPDLTNALSSDCACEVLTEFSPGGLFMRDTATEINNRGQQSVHTELRQHYNAITELLRHFWSCFPVTSTFLEEKVERMAKCLEKYRDIKLHKFISSLENPTCGEHLTKMIDIAISKYQNLQEKKTKIKLS</sequence>
<comment type="subcellular location">
    <subcellularLocation>
        <location evidence="1">Nucleus</location>
    </subcellularLocation>
</comment>
<dbReference type="Pfam" id="PF08567">
    <property type="entry name" value="PH_TFIIH"/>
    <property type="match status" value="1"/>
</dbReference>
<dbReference type="InterPro" id="IPR035925">
    <property type="entry name" value="BSD_dom_sf"/>
</dbReference>
<dbReference type="Proteomes" id="UP001152795">
    <property type="component" value="Unassembled WGS sequence"/>
</dbReference>
<evidence type="ECO:0000313" key="9">
    <source>
        <dbReference type="Proteomes" id="UP001152795"/>
    </source>
</evidence>
<evidence type="ECO:0000256" key="6">
    <source>
        <dbReference type="ARBA" id="ARBA00023242"/>
    </source>
</evidence>
<dbReference type="SUPFAM" id="SSF50729">
    <property type="entry name" value="PH domain-like"/>
    <property type="match status" value="1"/>
</dbReference>
<dbReference type="Gene3D" id="6.10.140.1200">
    <property type="match status" value="1"/>
</dbReference>
<evidence type="ECO:0000256" key="2">
    <source>
        <dbReference type="ARBA" id="ARBA00009448"/>
    </source>
</evidence>